<keyword evidence="1 3" id="KW-0489">Methyltransferase</keyword>
<dbReference type="InterPro" id="IPR029063">
    <property type="entry name" value="SAM-dependent_MTases_sf"/>
</dbReference>
<sequence>MTATAETVAVTPLEERLVDLIKLKGPISIADYMTDALGHPHEGYYMRQTPIGADGDFTTAPEISQVFGELIGLWLVEAWQGMGSPESFNLIELGPGRGVLMADILRAARLRPGFARAAQVWLLETSGLLRLEQQKRLKTTEIKPLWADEFADIPPAPSLIIANEFFDCLPIHQFERVKTGWRERMIGLDETGERLAFTLDKTPPPPEYNLPDITESEIGDIFEVSPSSHDFAADICSTLNDQGGHALIIDYGHMERGFGDTLQAVKDHAYWPPLLAPGHADITAHVDFEMLANTAIENGINAHGPVTQGRFLDRLGLPLRVETLCKDLAPEKAEEIRTGAARIAATNAMGEIFKVICLSSPTLPAPAGLET</sequence>
<dbReference type="EC" id="2.1.1.-" evidence="3"/>
<comment type="caution">
    <text evidence="3">The sequence shown here is derived from an EMBL/GenBank/DDBJ whole genome shotgun (WGS) entry which is preliminary data.</text>
</comment>
<dbReference type="InterPro" id="IPR038375">
    <property type="entry name" value="NDUFAF7_sf"/>
</dbReference>
<evidence type="ECO:0000313" key="4">
    <source>
        <dbReference type="Proteomes" id="UP001560685"/>
    </source>
</evidence>
<dbReference type="GO" id="GO:0008168">
    <property type="term" value="F:methyltransferase activity"/>
    <property type="evidence" value="ECO:0007669"/>
    <property type="project" value="UniProtKB-KW"/>
</dbReference>
<evidence type="ECO:0000256" key="1">
    <source>
        <dbReference type="ARBA" id="ARBA00022603"/>
    </source>
</evidence>
<dbReference type="Gene3D" id="3.40.50.12710">
    <property type="match status" value="1"/>
</dbReference>
<dbReference type="Proteomes" id="UP001560685">
    <property type="component" value="Unassembled WGS sequence"/>
</dbReference>
<dbReference type="Pfam" id="PF02636">
    <property type="entry name" value="Methyltransf_28"/>
    <property type="match status" value="1"/>
</dbReference>
<evidence type="ECO:0000256" key="2">
    <source>
        <dbReference type="ARBA" id="ARBA00022679"/>
    </source>
</evidence>
<dbReference type="InterPro" id="IPR003788">
    <property type="entry name" value="NDUFAF7"/>
</dbReference>
<protein>
    <submittedName>
        <fullName evidence="3">SAM-dependent methyltransferase</fullName>
        <ecNumber evidence="3">2.1.1.-</ecNumber>
    </submittedName>
</protein>
<organism evidence="3 4">
    <name type="scientific">Hyphococcus lacteus</name>
    <dbReference type="NCBI Taxonomy" id="3143536"/>
    <lineage>
        <taxon>Bacteria</taxon>
        <taxon>Pseudomonadati</taxon>
        <taxon>Pseudomonadota</taxon>
        <taxon>Alphaproteobacteria</taxon>
        <taxon>Parvularculales</taxon>
        <taxon>Parvularculaceae</taxon>
        <taxon>Hyphococcus</taxon>
    </lineage>
</organism>
<dbReference type="GO" id="GO:0032259">
    <property type="term" value="P:methylation"/>
    <property type="evidence" value="ECO:0007669"/>
    <property type="project" value="UniProtKB-KW"/>
</dbReference>
<reference evidence="3 4" key="1">
    <citation type="submission" date="2024-05" db="EMBL/GenBank/DDBJ databases">
        <title>Three bacterial strains, DH-69, EH-24, and ECK-19 isolated from coastal sediments.</title>
        <authorList>
            <person name="Ye Y.-Q."/>
            <person name="Du Z.-J."/>
        </authorList>
    </citation>
    <scope>NUCLEOTIDE SEQUENCE [LARGE SCALE GENOMIC DNA]</scope>
    <source>
        <strain evidence="3 4">ECK-19</strain>
    </source>
</reference>
<gene>
    <name evidence="3" type="ORF">ABFZ84_13885</name>
</gene>
<dbReference type="RefSeq" id="WP_369314683.1">
    <property type="nucleotide sequence ID" value="NZ_JBEHZE010000002.1"/>
</dbReference>
<keyword evidence="2 3" id="KW-0808">Transferase</keyword>
<keyword evidence="4" id="KW-1185">Reference proteome</keyword>
<dbReference type="SUPFAM" id="SSF53335">
    <property type="entry name" value="S-adenosyl-L-methionine-dependent methyltransferases"/>
    <property type="match status" value="1"/>
</dbReference>
<proteinExistence type="predicted"/>
<dbReference type="EMBL" id="JBEHZE010000002">
    <property type="protein sequence ID" value="MEX6634639.1"/>
    <property type="molecule type" value="Genomic_DNA"/>
</dbReference>
<evidence type="ECO:0000313" key="3">
    <source>
        <dbReference type="EMBL" id="MEX6634639.1"/>
    </source>
</evidence>
<accession>A0ABV3Z748</accession>
<dbReference type="PANTHER" id="PTHR12049:SF7">
    <property type="entry name" value="PROTEIN ARGININE METHYLTRANSFERASE NDUFAF7, MITOCHONDRIAL"/>
    <property type="match status" value="1"/>
</dbReference>
<name>A0ABV3Z748_9PROT</name>
<dbReference type="PANTHER" id="PTHR12049">
    <property type="entry name" value="PROTEIN ARGININE METHYLTRANSFERASE NDUFAF7, MITOCHONDRIAL"/>
    <property type="match status" value="1"/>
</dbReference>